<keyword evidence="2" id="KW-1185">Reference proteome</keyword>
<accession>A0A371HVB4</accession>
<organism evidence="1 2">
    <name type="scientific">Mucuna pruriens</name>
    <name type="common">Velvet bean</name>
    <name type="synonym">Dolichos pruriens</name>
    <dbReference type="NCBI Taxonomy" id="157652"/>
    <lineage>
        <taxon>Eukaryota</taxon>
        <taxon>Viridiplantae</taxon>
        <taxon>Streptophyta</taxon>
        <taxon>Embryophyta</taxon>
        <taxon>Tracheophyta</taxon>
        <taxon>Spermatophyta</taxon>
        <taxon>Magnoliopsida</taxon>
        <taxon>eudicotyledons</taxon>
        <taxon>Gunneridae</taxon>
        <taxon>Pentapetalae</taxon>
        <taxon>rosids</taxon>
        <taxon>fabids</taxon>
        <taxon>Fabales</taxon>
        <taxon>Fabaceae</taxon>
        <taxon>Papilionoideae</taxon>
        <taxon>50 kb inversion clade</taxon>
        <taxon>NPAAA clade</taxon>
        <taxon>indigoferoid/millettioid clade</taxon>
        <taxon>Phaseoleae</taxon>
        <taxon>Mucuna</taxon>
    </lineage>
</organism>
<evidence type="ECO:0000313" key="2">
    <source>
        <dbReference type="Proteomes" id="UP000257109"/>
    </source>
</evidence>
<sequence>MPSDIFQKYAKFLKELYTNKRKKLKDDVGVARNVSALIKSEQVSTLIHPLPLLLLLHGGQNIPQPTSPSGPKHSTAHFTI</sequence>
<protein>
    <submittedName>
        <fullName evidence="1">Uncharacterized protein</fullName>
    </submittedName>
</protein>
<name>A0A371HVB4_MUCPR</name>
<reference evidence="1" key="1">
    <citation type="submission" date="2018-05" db="EMBL/GenBank/DDBJ databases">
        <title>Draft genome of Mucuna pruriens seed.</title>
        <authorList>
            <person name="Nnadi N.E."/>
            <person name="Vos R."/>
            <person name="Hasami M.H."/>
            <person name="Devisetty U.K."/>
            <person name="Aguiy J.C."/>
        </authorList>
    </citation>
    <scope>NUCLEOTIDE SEQUENCE [LARGE SCALE GENOMIC DNA]</scope>
    <source>
        <strain evidence="1">JCA_2017</strain>
    </source>
</reference>
<dbReference type="AlphaFoldDB" id="A0A371HVB4"/>
<comment type="caution">
    <text evidence="1">The sequence shown here is derived from an EMBL/GenBank/DDBJ whole genome shotgun (WGS) entry which is preliminary data.</text>
</comment>
<evidence type="ECO:0000313" key="1">
    <source>
        <dbReference type="EMBL" id="RDY06735.1"/>
    </source>
</evidence>
<gene>
    <name evidence="1" type="ORF">CR513_09227</name>
</gene>
<proteinExistence type="predicted"/>
<dbReference type="Proteomes" id="UP000257109">
    <property type="component" value="Unassembled WGS sequence"/>
</dbReference>
<dbReference type="EMBL" id="QJKJ01001627">
    <property type="protein sequence ID" value="RDY06735.1"/>
    <property type="molecule type" value="Genomic_DNA"/>
</dbReference>
<feature type="non-terminal residue" evidence="1">
    <location>
        <position position="1"/>
    </location>
</feature>